<dbReference type="PIRSF" id="PIRSF000090">
    <property type="entry name" value="Beta-ETF"/>
    <property type="match status" value="1"/>
</dbReference>
<dbReference type="PANTHER" id="PTHR21294">
    <property type="entry name" value="ELECTRON TRANSFER FLAVOPROTEIN BETA-SUBUNIT"/>
    <property type="match status" value="1"/>
</dbReference>
<dbReference type="PANTHER" id="PTHR21294:SF17">
    <property type="entry name" value="PROTEIN FIXA"/>
    <property type="match status" value="1"/>
</dbReference>
<dbReference type="InterPro" id="IPR014729">
    <property type="entry name" value="Rossmann-like_a/b/a_fold"/>
</dbReference>
<evidence type="ECO:0000313" key="2">
    <source>
        <dbReference type="EMBL" id="PUA33148.1"/>
    </source>
</evidence>
<evidence type="ECO:0000259" key="1">
    <source>
        <dbReference type="SMART" id="SM00893"/>
    </source>
</evidence>
<evidence type="ECO:0000313" key="3">
    <source>
        <dbReference type="Proteomes" id="UP000244093"/>
    </source>
</evidence>
<dbReference type="SMART" id="SM00893">
    <property type="entry name" value="ETF"/>
    <property type="match status" value="1"/>
</dbReference>
<proteinExistence type="predicted"/>
<feature type="domain" description="Electron transfer flavoprotein alpha/beta-subunit N-terminal" evidence="1">
    <location>
        <begin position="27"/>
        <end position="217"/>
    </location>
</feature>
<gene>
    <name evidence="2" type="ORF">B7O98_01545</name>
</gene>
<dbReference type="AlphaFoldDB" id="A0A2R7Y6I2"/>
<name>A0A2R7Y6I2_9CREN</name>
<dbReference type="Pfam" id="PF01012">
    <property type="entry name" value="ETF"/>
    <property type="match status" value="1"/>
</dbReference>
<dbReference type="CDD" id="cd01714">
    <property type="entry name" value="ETF_beta"/>
    <property type="match status" value="1"/>
</dbReference>
<organism evidence="2 3">
    <name type="scientific">Zestosphaera tikiterensis</name>
    <dbReference type="NCBI Taxonomy" id="1973259"/>
    <lineage>
        <taxon>Archaea</taxon>
        <taxon>Thermoproteota</taxon>
        <taxon>Thermoprotei</taxon>
        <taxon>Desulfurococcales</taxon>
        <taxon>Desulfurococcaceae</taxon>
        <taxon>Zestosphaera</taxon>
    </lineage>
</organism>
<accession>A0A2R7Y6I2</accession>
<dbReference type="Proteomes" id="UP000244093">
    <property type="component" value="Unassembled WGS sequence"/>
</dbReference>
<dbReference type="EMBL" id="NBVN01000002">
    <property type="protein sequence ID" value="PUA33148.1"/>
    <property type="molecule type" value="Genomic_DNA"/>
</dbReference>
<dbReference type="Gene3D" id="3.40.50.620">
    <property type="entry name" value="HUPs"/>
    <property type="match status" value="1"/>
</dbReference>
<sequence>MTDNEFHIVVLIKPVPDMEKVRFDVEKGVVDRSSAPLEINPFDLNALEAAVQIKEKLGGEVTAVSMAPPAAESVLRDAIARGADRAVLLTDRRFAGADTLATSYALASAIRKLGRFNLIICGEKTVDGDTGQVGPEVAEMLGIPHIAYVTEIREVTKEKLLVVSELGAPYLMELKLPGLITVTKDVNKPRLPTLKDKLKARKAKVEVWSADDLADVADVSRFGFSGSPTQVVKVLVPPMKKRRSQIFKGEDAVDKLIEALEMEGLLR</sequence>
<reference evidence="2 3" key="1">
    <citation type="journal article" date="2018" name="Syst. Appl. Microbiol.">
        <title>A new symbiotic nanoarchaeote (Candidatus Nanoclepta minutus) and its host (Zestosphaera tikiterensis gen. nov., sp. nov.) from a New Zealand hot spring.</title>
        <authorList>
            <person name="St John E."/>
            <person name="Liu Y."/>
            <person name="Podar M."/>
            <person name="Stott M.B."/>
            <person name="Meneghin J."/>
            <person name="Chen Z."/>
            <person name="Lagutin K."/>
            <person name="Mitchell K."/>
            <person name="Reysenbach A.L."/>
        </authorList>
    </citation>
    <scope>NUCLEOTIDE SEQUENCE [LARGE SCALE GENOMIC DNA]</scope>
    <source>
        <strain evidence="2">NZ3</strain>
    </source>
</reference>
<dbReference type="InterPro" id="IPR014730">
    <property type="entry name" value="ETF_a/b_N"/>
</dbReference>
<protein>
    <submittedName>
        <fullName evidence="2">Electron transfer flavoprotein, beta subunit</fullName>
    </submittedName>
</protein>
<dbReference type="InterPro" id="IPR012255">
    <property type="entry name" value="ETF_b"/>
</dbReference>
<dbReference type="SUPFAM" id="SSF52402">
    <property type="entry name" value="Adenine nucleotide alpha hydrolases-like"/>
    <property type="match status" value="1"/>
</dbReference>
<comment type="caution">
    <text evidence="2">The sequence shown here is derived from an EMBL/GenBank/DDBJ whole genome shotgun (WGS) entry which is preliminary data.</text>
</comment>
<dbReference type="InterPro" id="IPR033948">
    <property type="entry name" value="ETF_beta_N"/>
</dbReference>
<dbReference type="GO" id="GO:0009055">
    <property type="term" value="F:electron transfer activity"/>
    <property type="evidence" value="ECO:0007669"/>
    <property type="project" value="InterPro"/>
</dbReference>